<proteinExistence type="predicted"/>
<dbReference type="AlphaFoldDB" id="A0A0D6DVX9"/>
<sequence length="76" mass="9250">MTHDLAWKVVLREAKTFLIGYLSIDLKKEDYEARVREEFEIVDFDNDTIFLEDNYGRIVEHNYNAEEWQVDGMWLY</sequence>
<dbReference type="STRING" id="1364.LP2241_50270"/>
<gene>
    <name evidence="1" type="ORF">LACPI_0739</name>
</gene>
<accession>A0A0D6DVX9</accession>
<reference evidence="2" key="1">
    <citation type="submission" date="2015-01" db="EMBL/GenBank/DDBJ databases">
        <authorList>
            <person name="Andreevskaya M."/>
        </authorList>
    </citation>
    <scope>NUCLEOTIDE SEQUENCE [LARGE SCALE GENOMIC DNA]</scope>
    <source>
        <strain evidence="2">MKFS47</strain>
    </source>
</reference>
<dbReference type="KEGG" id="lpk:LACPI_0739"/>
<dbReference type="Proteomes" id="UP000033166">
    <property type="component" value="Chromosome I"/>
</dbReference>
<name>A0A0D6DVX9_9LACT</name>
<dbReference type="HOGENOM" id="CLU_2649939_0_0_9"/>
<evidence type="ECO:0000313" key="1">
    <source>
        <dbReference type="EMBL" id="CEN27939.1"/>
    </source>
</evidence>
<dbReference type="RefSeq" id="WP_047915141.1">
    <property type="nucleotide sequence ID" value="NZ_LN774769.1"/>
</dbReference>
<organism evidence="1 2">
    <name type="scientific">Pseudolactococcus piscium MKFS47</name>
    <dbReference type="NCBI Taxonomy" id="297352"/>
    <lineage>
        <taxon>Bacteria</taxon>
        <taxon>Bacillati</taxon>
        <taxon>Bacillota</taxon>
        <taxon>Bacilli</taxon>
        <taxon>Lactobacillales</taxon>
        <taxon>Streptococcaceae</taxon>
        <taxon>Pseudolactococcus</taxon>
    </lineage>
</organism>
<dbReference type="EMBL" id="LN774769">
    <property type="protein sequence ID" value="CEN27939.1"/>
    <property type="molecule type" value="Genomic_DNA"/>
</dbReference>
<evidence type="ECO:0000313" key="2">
    <source>
        <dbReference type="Proteomes" id="UP000033166"/>
    </source>
</evidence>
<protein>
    <submittedName>
        <fullName evidence="1">Uncharacterized protein</fullName>
    </submittedName>
</protein>